<comment type="caution">
    <text evidence="1">The sequence shown here is derived from an EMBL/GenBank/DDBJ whole genome shotgun (WGS) entry which is preliminary data.</text>
</comment>
<proteinExistence type="predicted"/>
<evidence type="ECO:0008006" key="3">
    <source>
        <dbReference type="Google" id="ProtNLM"/>
    </source>
</evidence>
<organism evidence="1 2">
    <name type="scientific">Legionella quinlivanii</name>
    <dbReference type="NCBI Taxonomy" id="45073"/>
    <lineage>
        <taxon>Bacteria</taxon>
        <taxon>Pseudomonadati</taxon>
        <taxon>Pseudomonadota</taxon>
        <taxon>Gammaproteobacteria</taxon>
        <taxon>Legionellales</taxon>
        <taxon>Legionellaceae</taxon>
        <taxon>Legionella</taxon>
    </lineage>
</organism>
<sequence length="190" mass="22091">MYFPAFYLEKISNLTNQSGFLYHWTKVERVRQIINDKFLYSKATLFGMHPTLCTMLSQHPDLLADTENGFIDYVFLGNTNWVESGLKPYYGQICFELKPFPLLKEKEFYVFPFNTGRAFKSALEEDKYSDLTTLKDALNKKSKSYEVLVRGKIEICADNVNRIISDCSNIREIGIILNNNQLSHIPVEEY</sequence>
<accession>A0A364LJD7</accession>
<evidence type="ECO:0000313" key="1">
    <source>
        <dbReference type="EMBL" id="RAP36647.1"/>
    </source>
</evidence>
<evidence type="ECO:0000313" key="2">
    <source>
        <dbReference type="Proteomes" id="UP000249458"/>
    </source>
</evidence>
<name>A0A364LJD7_9GAMM</name>
<reference evidence="1 2" key="1">
    <citation type="submission" date="2017-02" db="EMBL/GenBank/DDBJ databases">
        <title>Legionella quilivanii strain from human: case report and whole genome sequencing analysis.</title>
        <authorList>
            <person name="Lalancette C."/>
            <person name="Leduc J.-M."/>
            <person name="Levesque S."/>
            <person name="Fournier E."/>
            <person name="Saoud J."/>
            <person name="Faucher S.P."/>
            <person name="Bernard K."/>
            <person name="Martineau C."/>
            <person name="Longtin J."/>
        </authorList>
    </citation>
    <scope>NUCLEOTIDE SEQUENCE [LARGE SCALE GENOMIC DNA]</scope>
    <source>
        <strain evidence="1 2">ID143958</strain>
    </source>
</reference>
<dbReference type="Proteomes" id="UP000249458">
    <property type="component" value="Unassembled WGS sequence"/>
</dbReference>
<dbReference type="AlphaFoldDB" id="A0A364LJD7"/>
<dbReference type="EMBL" id="MVJN01000005">
    <property type="protein sequence ID" value="RAP36647.1"/>
    <property type="molecule type" value="Genomic_DNA"/>
</dbReference>
<protein>
    <recommendedName>
        <fullName evidence="3">DarT domain-containing protein</fullName>
    </recommendedName>
</protein>
<gene>
    <name evidence="1" type="ORF">B1207_07530</name>
</gene>